<dbReference type="AlphaFoldDB" id="A0AAD2CLL6"/>
<keyword evidence="1" id="KW-0812">Transmembrane</keyword>
<feature type="transmembrane region" description="Helical" evidence="1">
    <location>
        <begin position="7"/>
        <end position="28"/>
    </location>
</feature>
<protein>
    <submittedName>
        <fullName evidence="2">Uncharacterized protein</fullName>
    </submittedName>
</protein>
<evidence type="ECO:0000313" key="2">
    <source>
        <dbReference type="EMBL" id="CAJ1934212.1"/>
    </source>
</evidence>
<reference evidence="2" key="1">
    <citation type="submission" date="2023-08" db="EMBL/GenBank/DDBJ databases">
        <authorList>
            <person name="Audoor S."/>
            <person name="Bilcke G."/>
        </authorList>
    </citation>
    <scope>NUCLEOTIDE SEQUENCE</scope>
</reference>
<proteinExistence type="predicted"/>
<evidence type="ECO:0000256" key="1">
    <source>
        <dbReference type="SAM" id="Phobius"/>
    </source>
</evidence>
<keyword evidence="3" id="KW-1185">Reference proteome</keyword>
<name>A0AAD2CLL6_9STRA</name>
<organism evidence="2 3">
    <name type="scientific">Cylindrotheca closterium</name>
    <dbReference type="NCBI Taxonomy" id="2856"/>
    <lineage>
        <taxon>Eukaryota</taxon>
        <taxon>Sar</taxon>
        <taxon>Stramenopiles</taxon>
        <taxon>Ochrophyta</taxon>
        <taxon>Bacillariophyta</taxon>
        <taxon>Bacillariophyceae</taxon>
        <taxon>Bacillariophycidae</taxon>
        <taxon>Bacillariales</taxon>
        <taxon>Bacillariaceae</taxon>
        <taxon>Cylindrotheca</taxon>
    </lineage>
</organism>
<gene>
    <name evidence="2" type="ORF">CYCCA115_LOCUS3643</name>
</gene>
<accession>A0AAD2CLL6</accession>
<keyword evidence="1" id="KW-0472">Membrane</keyword>
<comment type="caution">
    <text evidence="2">The sequence shown here is derived from an EMBL/GenBank/DDBJ whole genome shotgun (WGS) entry which is preliminary data.</text>
</comment>
<keyword evidence="1" id="KW-1133">Transmembrane helix</keyword>
<dbReference type="Proteomes" id="UP001295423">
    <property type="component" value="Unassembled WGS sequence"/>
</dbReference>
<dbReference type="EMBL" id="CAKOGP040000335">
    <property type="protein sequence ID" value="CAJ1934212.1"/>
    <property type="molecule type" value="Genomic_DNA"/>
</dbReference>
<evidence type="ECO:0000313" key="3">
    <source>
        <dbReference type="Proteomes" id="UP001295423"/>
    </source>
</evidence>
<sequence>MAYSIQFAALTALSFLVFLLTIILYTHLALDAHPTSDHASNRDVVSPHAIIGDKEEAIIEALWPEDGQDTTFFMSLNSCVDGCGPSSQDKSSSNNEQKKLKVGLLAPPGRMSRAFFSFCKQLAQQISKQPAGKGQESDTIHWIPTHHLPFTSNEYTHIIRFANVPLLLATGDALQTMVTTSQVPASDVSQIVWQDINETTKLLVSWHCQISNLVDEGTVPLVTISMEELEQDSYEQENMLMSFLTSSTTEENDMGGADGSGDGNIEPTFDESFIKETIGNIKPMLKQVNRVLLKEMNKGLVTLTKQTIKQSLHGVQGCPSEAGLWHPSRPLPRMLYSFLKTGKVEDDLALCDGHNAAMAICTMLEEARAQVLDITPSP</sequence>